<dbReference type="Pfam" id="PF00528">
    <property type="entry name" value="BPD_transp_1"/>
    <property type="match status" value="1"/>
</dbReference>
<feature type="transmembrane region" description="Helical" evidence="7">
    <location>
        <begin position="177"/>
        <end position="197"/>
    </location>
</feature>
<keyword evidence="3" id="KW-1003">Cell membrane</keyword>
<protein>
    <submittedName>
        <fullName evidence="9">Putative peptide transporter permease subunit: membrane component of ABC superfamily</fullName>
    </submittedName>
</protein>
<comment type="subcellular location">
    <subcellularLocation>
        <location evidence="1 7">Cell membrane</location>
        <topology evidence="1 7">Multi-pass membrane protein</topology>
    </subcellularLocation>
</comment>
<dbReference type="PANTHER" id="PTHR43163:SF3">
    <property type="entry name" value="PEPTIDE ABC TRANSPORTER PERMEASE PROTEIN"/>
    <property type="match status" value="1"/>
</dbReference>
<dbReference type="GO" id="GO:0005886">
    <property type="term" value="C:plasma membrane"/>
    <property type="evidence" value="ECO:0007669"/>
    <property type="project" value="UniProtKB-SubCell"/>
</dbReference>
<keyword evidence="4 7" id="KW-0812">Transmembrane</keyword>
<dbReference type="EMBL" id="FMSH01000372">
    <property type="protein sequence ID" value="SCU84459.1"/>
    <property type="molecule type" value="Genomic_DNA"/>
</dbReference>
<reference evidence="9" key="1">
    <citation type="submission" date="2016-09" db="EMBL/GenBank/DDBJ databases">
        <authorList>
            <person name="Capua I."/>
            <person name="De Benedictis P."/>
            <person name="Joannis T."/>
            <person name="Lombin L.H."/>
            <person name="Cattoli G."/>
        </authorList>
    </citation>
    <scope>NUCLEOTIDE SEQUENCE</scope>
    <source>
        <strain evidence="9">B9</strain>
    </source>
</reference>
<evidence type="ECO:0000313" key="9">
    <source>
        <dbReference type="EMBL" id="SCU84459.1"/>
    </source>
</evidence>
<dbReference type="InterPro" id="IPR000515">
    <property type="entry name" value="MetI-like"/>
</dbReference>
<feature type="transmembrane region" description="Helical" evidence="7">
    <location>
        <begin position="235"/>
        <end position="261"/>
    </location>
</feature>
<proteinExistence type="inferred from homology"/>
<dbReference type="PANTHER" id="PTHR43163">
    <property type="entry name" value="DIPEPTIDE TRANSPORT SYSTEM PERMEASE PROTEIN DPPB-RELATED"/>
    <property type="match status" value="1"/>
</dbReference>
<comment type="similarity">
    <text evidence="7">Belongs to the binding-protein-dependent transport system permease family.</text>
</comment>
<dbReference type="SUPFAM" id="SSF161098">
    <property type="entry name" value="MetI-like"/>
    <property type="match status" value="1"/>
</dbReference>
<feature type="transmembrane region" description="Helical" evidence="7">
    <location>
        <begin position="99"/>
        <end position="122"/>
    </location>
</feature>
<evidence type="ECO:0000256" key="3">
    <source>
        <dbReference type="ARBA" id="ARBA00022475"/>
    </source>
</evidence>
<evidence type="ECO:0000256" key="5">
    <source>
        <dbReference type="ARBA" id="ARBA00022989"/>
    </source>
</evidence>
<feature type="domain" description="ABC transmembrane type-1" evidence="8">
    <location>
        <begin position="95"/>
        <end position="300"/>
    </location>
</feature>
<keyword evidence="6 7" id="KW-0472">Membrane</keyword>
<dbReference type="Gene3D" id="1.10.3720.10">
    <property type="entry name" value="MetI-like"/>
    <property type="match status" value="1"/>
</dbReference>
<dbReference type="InterPro" id="IPR045621">
    <property type="entry name" value="BPD_transp_1_N"/>
</dbReference>
<dbReference type="RefSeq" id="WP_340527714.1">
    <property type="nucleotide sequence ID" value="NZ_FMSH01000372.1"/>
</dbReference>
<evidence type="ECO:0000259" key="8">
    <source>
        <dbReference type="PROSITE" id="PS50928"/>
    </source>
</evidence>
<dbReference type="InterPro" id="IPR035906">
    <property type="entry name" value="MetI-like_sf"/>
</dbReference>
<evidence type="ECO:0000256" key="4">
    <source>
        <dbReference type="ARBA" id="ARBA00022692"/>
    </source>
</evidence>
<name>A0A1K0IL13_CUPNE</name>
<evidence type="ECO:0000256" key="6">
    <source>
        <dbReference type="ARBA" id="ARBA00023136"/>
    </source>
</evidence>
<accession>A0A1K0IL13</accession>
<sequence>MMNFLVRRSLATVPVLAVVAVIVFLLLRLTPGDPAAAIAGDAASVEDIARIRTQLGLDEALPRQFIGWLGHVLGGDLGYSFFYKMPVTTLIAQRLEPTLSVAALTIVLTVLTAVPLGTLAAYRRGRWLDRLVMGGSVLGFSVPIFVAGYLMIWVFSLHLGWLPSQGYSRLADGIWPWLRNLALPCVTLSVMSCALVARTTRAAVSEALTEDFVQTARAKGIPEWRMLTRHALANAAVPIATVIGLSVAGLIGGVVVTESIYAIPGVGQLTVDAVLSRDYPLIQGITLFFSVSYVVINLLVDASYLLLDPRIRY</sequence>
<evidence type="ECO:0000256" key="1">
    <source>
        <dbReference type="ARBA" id="ARBA00004651"/>
    </source>
</evidence>
<dbReference type="AlphaFoldDB" id="A0A1K0IL13"/>
<dbReference type="GO" id="GO:0055085">
    <property type="term" value="P:transmembrane transport"/>
    <property type="evidence" value="ECO:0007669"/>
    <property type="project" value="InterPro"/>
</dbReference>
<dbReference type="PROSITE" id="PS50928">
    <property type="entry name" value="ABC_TM1"/>
    <property type="match status" value="1"/>
</dbReference>
<organism evidence="9">
    <name type="scientific">Cupriavidus necator</name>
    <name type="common">Alcaligenes eutrophus</name>
    <name type="synonym">Ralstonia eutropha</name>
    <dbReference type="NCBI Taxonomy" id="106590"/>
    <lineage>
        <taxon>Bacteria</taxon>
        <taxon>Pseudomonadati</taxon>
        <taxon>Pseudomonadota</taxon>
        <taxon>Betaproteobacteria</taxon>
        <taxon>Burkholderiales</taxon>
        <taxon>Burkholderiaceae</taxon>
        <taxon>Cupriavidus</taxon>
    </lineage>
</organism>
<evidence type="ECO:0000256" key="7">
    <source>
        <dbReference type="RuleBase" id="RU363032"/>
    </source>
</evidence>
<feature type="transmembrane region" description="Helical" evidence="7">
    <location>
        <begin position="281"/>
        <end position="307"/>
    </location>
</feature>
<evidence type="ECO:0000256" key="2">
    <source>
        <dbReference type="ARBA" id="ARBA00022448"/>
    </source>
</evidence>
<gene>
    <name evidence="9" type="primary">yliC</name>
    <name evidence="9" type="ORF">CNECB9_4330004</name>
</gene>
<dbReference type="Pfam" id="PF19300">
    <property type="entry name" value="BPD_transp_1_N"/>
    <property type="match status" value="1"/>
</dbReference>
<dbReference type="CDD" id="cd06261">
    <property type="entry name" value="TM_PBP2"/>
    <property type="match status" value="1"/>
</dbReference>
<keyword evidence="2 7" id="KW-0813">Transport</keyword>
<keyword evidence="5 7" id="KW-1133">Transmembrane helix</keyword>
<feature type="transmembrane region" description="Helical" evidence="7">
    <location>
        <begin position="134"/>
        <end position="157"/>
    </location>
</feature>